<reference evidence="3 4" key="1">
    <citation type="journal article" date="2024" name="Nat. Commun.">
        <title>Phylogenomics reveals the evolutionary origins of lichenization in chlorophyte algae.</title>
        <authorList>
            <person name="Puginier C."/>
            <person name="Libourel C."/>
            <person name="Otte J."/>
            <person name="Skaloud P."/>
            <person name="Haon M."/>
            <person name="Grisel S."/>
            <person name="Petersen M."/>
            <person name="Berrin J.G."/>
            <person name="Delaux P.M."/>
            <person name="Dal Grande F."/>
            <person name="Keller J."/>
        </authorList>
    </citation>
    <scope>NUCLEOTIDE SEQUENCE [LARGE SCALE GENOMIC DNA]</scope>
    <source>
        <strain evidence="3 4">SAG 2523</strain>
    </source>
</reference>
<gene>
    <name evidence="3" type="ORF">WJX84_008618</name>
</gene>
<name>A0AAW1SZS3_9CHLO</name>
<accession>A0AAW1SZS3</accession>
<sequence length="225" mass="23969">MEGSGAGDPFANSAHFPMPTSAHPRGDGLESATAAANRQPTSDGSYNPFGFSEREPLSSTGHRTPEPVSQPMFQPLAFHVPDESWDAFEQMQQQQPTPQPVGTPALDPQGIEPGSQPLPPGPAFPPTQALRGLPPRGRGERRASGPGLDGSPPQTPSSAVGPVPPTLVRPVVVDGISTDLLNKWFAEADEDLDGRVAGEEARRFFRRTGLPHPALRKVSKHTWSP</sequence>
<dbReference type="InterPro" id="IPR002048">
    <property type="entry name" value="EF_hand_dom"/>
</dbReference>
<comment type="caution">
    <text evidence="3">The sequence shown here is derived from an EMBL/GenBank/DDBJ whole genome shotgun (WGS) entry which is preliminary data.</text>
</comment>
<feature type="domain" description="EF-hand" evidence="2">
    <location>
        <begin position="176"/>
        <end position="211"/>
    </location>
</feature>
<evidence type="ECO:0000313" key="4">
    <source>
        <dbReference type="Proteomes" id="UP001485043"/>
    </source>
</evidence>
<feature type="non-terminal residue" evidence="3">
    <location>
        <position position="225"/>
    </location>
</feature>
<evidence type="ECO:0000259" key="2">
    <source>
        <dbReference type="PROSITE" id="PS50222"/>
    </source>
</evidence>
<proteinExistence type="predicted"/>
<keyword evidence="4" id="KW-1185">Reference proteome</keyword>
<feature type="compositionally biased region" description="Polar residues" evidence="1">
    <location>
        <begin position="34"/>
        <end position="45"/>
    </location>
</feature>
<evidence type="ECO:0000256" key="1">
    <source>
        <dbReference type="SAM" id="MobiDB-lite"/>
    </source>
</evidence>
<feature type="compositionally biased region" description="Pro residues" evidence="1">
    <location>
        <begin position="116"/>
        <end position="125"/>
    </location>
</feature>
<dbReference type="Proteomes" id="UP001485043">
    <property type="component" value="Unassembled WGS sequence"/>
</dbReference>
<feature type="region of interest" description="Disordered" evidence="1">
    <location>
        <begin position="1"/>
        <end position="165"/>
    </location>
</feature>
<organism evidence="3 4">
    <name type="scientific">Apatococcus fuscideae</name>
    <dbReference type="NCBI Taxonomy" id="2026836"/>
    <lineage>
        <taxon>Eukaryota</taxon>
        <taxon>Viridiplantae</taxon>
        <taxon>Chlorophyta</taxon>
        <taxon>core chlorophytes</taxon>
        <taxon>Trebouxiophyceae</taxon>
        <taxon>Chlorellales</taxon>
        <taxon>Chlorellaceae</taxon>
        <taxon>Apatococcus</taxon>
    </lineage>
</organism>
<dbReference type="PROSITE" id="PS50222">
    <property type="entry name" value="EF_HAND_2"/>
    <property type="match status" value="1"/>
</dbReference>
<dbReference type="AlphaFoldDB" id="A0AAW1SZS3"/>
<dbReference type="Gene3D" id="1.10.238.10">
    <property type="entry name" value="EF-hand"/>
    <property type="match status" value="1"/>
</dbReference>
<dbReference type="EMBL" id="JALJOV010000531">
    <property type="protein sequence ID" value="KAK9862991.1"/>
    <property type="molecule type" value="Genomic_DNA"/>
</dbReference>
<evidence type="ECO:0000313" key="3">
    <source>
        <dbReference type="EMBL" id="KAK9862991.1"/>
    </source>
</evidence>
<protein>
    <recommendedName>
        <fullName evidence="2">EF-hand domain-containing protein</fullName>
    </recommendedName>
</protein>
<dbReference type="GO" id="GO:0005509">
    <property type="term" value="F:calcium ion binding"/>
    <property type="evidence" value="ECO:0007669"/>
    <property type="project" value="InterPro"/>
</dbReference>